<dbReference type="GO" id="GO:0016020">
    <property type="term" value="C:membrane"/>
    <property type="evidence" value="ECO:0007669"/>
    <property type="project" value="InterPro"/>
</dbReference>
<proteinExistence type="inferred from homology"/>
<accession>A0A8J7DB78</accession>
<evidence type="ECO:0000259" key="3">
    <source>
        <dbReference type="PROSITE" id="PS51272"/>
    </source>
</evidence>
<dbReference type="InterPro" id="IPR038673">
    <property type="entry name" value="OprB_sf"/>
</dbReference>
<keyword evidence="5" id="KW-1185">Reference proteome</keyword>
<comment type="similarity">
    <text evidence="1 2">Belongs to the OprB family.</text>
</comment>
<dbReference type="InterPro" id="IPR051465">
    <property type="entry name" value="Cell_Envelope_Struct_Comp"/>
</dbReference>
<name>A0A8J7DB78_9CYAN</name>
<protein>
    <submittedName>
        <fullName evidence="4">Iron uptake porin</fullName>
    </submittedName>
</protein>
<dbReference type="RefSeq" id="WP_193904645.1">
    <property type="nucleotide sequence ID" value="NZ_JADEXG010000002.1"/>
</dbReference>
<evidence type="ECO:0000256" key="1">
    <source>
        <dbReference type="ARBA" id="ARBA00008769"/>
    </source>
</evidence>
<dbReference type="PANTHER" id="PTHR43308">
    <property type="entry name" value="OUTER MEMBRANE PROTEIN ALPHA-RELATED"/>
    <property type="match status" value="1"/>
</dbReference>
<dbReference type="AlphaFoldDB" id="A0A8J7DB78"/>
<dbReference type="InterPro" id="IPR001119">
    <property type="entry name" value="SLH_dom"/>
</dbReference>
<dbReference type="NCBIfam" id="NF033921">
    <property type="entry name" value="por_somb"/>
    <property type="match status" value="1"/>
</dbReference>
<dbReference type="Proteomes" id="UP000636505">
    <property type="component" value="Unassembled WGS sequence"/>
</dbReference>
<comment type="caution">
    <text evidence="4">The sequence shown here is derived from an EMBL/GenBank/DDBJ whole genome shotgun (WGS) entry which is preliminary data.</text>
</comment>
<dbReference type="InterPro" id="IPR047684">
    <property type="entry name" value="Por_som-like"/>
</dbReference>
<dbReference type="InterPro" id="IPR007049">
    <property type="entry name" value="Carb-sel_porin_OprB"/>
</dbReference>
<sequence length="633" mass="67398">MSITAVGQRLKPLPSALAWVILAAGLALAERAIAAEPIFENSASTAFGTELSPLDAALAAAGNDSTKADAEADFAETLTNTAPAATETAVPVLTVATDAPIQAVPATSSLDGALAQVTSLSELSDVAPGDWVYTALQRLVEEYGCLEGFPDRTYRGDRALARYEFAAGLNACLDVVVQLIGPDGDLDTIRRLQEEFAAELADIRGRVDIVEADIAELEANQFSTTTRLSGTVFAHLDGAFAGGDVTAEGLNVFAAGARDPITLAPGTREITDDPEITFSYLTWLNLDTSFTGSDRLTLQLAAGSGNAPANTFASAGLFNTFGVPFTLQQGGKAEDAVLLREAFYSFPVGDRLSIVIGPKINWYRHFDNNRFTFLVTGANTFNSSGGTQVNTLDRGSGVIAQLDITDWLDLRVGYLSEATEFIRRTSAAADPSRGIFGGTNMLTAQIGLYPTDELNLRFLYTRSELEANQSGLVGGALGEPLYGLADDGLGGPLDGATADTFLFNFDWLVMDWLGLFGRYSYGSTDLSAATPGREAGDVNAQALQLGVALPDLLKEGALATISYVRPFALLDGRRFLVSGGGDGGVQEELEISYRYPVTQNFAIVPSFYLIRNVNNFSDNPDIFVFNLQTQLFF</sequence>
<dbReference type="Pfam" id="PF04966">
    <property type="entry name" value="OprB"/>
    <property type="match status" value="1"/>
</dbReference>
<feature type="domain" description="SLH" evidence="3">
    <location>
        <begin position="119"/>
        <end position="183"/>
    </location>
</feature>
<dbReference type="GO" id="GO:0015288">
    <property type="term" value="F:porin activity"/>
    <property type="evidence" value="ECO:0007669"/>
    <property type="project" value="InterPro"/>
</dbReference>
<evidence type="ECO:0000313" key="5">
    <source>
        <dbReference type="Proteomes" id="UP000636505"/>
    </source>
</evidence>
<dbReference type="Gene3D" id="2.40.160.180">
    <property type="entry name" value="Carbohydrate-selective porin OprB"/>
    <property type="match status" value="1"/>
</dbReference>
<dbReference type="PROSITE" id="PS51272">
    <property type="entry name" value="SLH"/>
    <property type="match status" value="1"/>
</dbReference>
<reference evidence="4" key="1">
    <citation type="submission" date="2020-10" db="EMBL/GenBank/DDBJ databases">
        <authorList>
            <person name="Castelo-Branco R."/>
            <person name="Eusebio N."/>
            <person name="Adriana R."/>
            <person name="Vieira A."/>
            <person name="Brugerolle De Fraissinette N."/>
            <person name="Rezende De Castro R."/>
            <person name="Schneider M.P."/>
            <person name="Vasconcelos V."/>
            <person name="Leao P.N."/>
        </authorList>
    </citation>
    <scope>NUCLEOTIDE SEQUENCE</scope>
    <source>
        <strain evidence="4">LEGE 07310</strain>
    </source>
</reference>
<dbReference type="PANTHER" id="PTHR43308:SF1">
    <property type="entry name" value="OUTER MEMBRANE PROTEIN ALPHA"/>
    <property type="match status" value="1"/>
</dbReference>
<organism evidence="4 5">
    <name type="scientific">Vasconcelosia minhoensis LEGE 07310</name>
    <dbReference type="NCBI Taxonomy" id="915328"/>
    <lineage>
        <taxon>Bacteria</taxon>
        <taxon>Bacillati</taxon>
        <taxon>Cyanobacteriota</taxon>
        <taxon>Cyanophyceae</taxon>
        <taxon>Nodosilineales</taxon>
        <taxon>Cymatolegaceae</taxon>
        <taxon>Vasconcelosia</taxon>
        <taxon>Vasconcelosia minhoensis</taxon>
    </lineage>
</organism>
<dbReference type="GO" id="GO:0008643">
    <property type="term" value="P:carbohydrate transport"/>
    <property type="evidence" value="ECO:0007669"/>
    <property type="project" value="InterPro"/>
</dbReference>
<dbReference type="EMBL" id="JADEXG010000002">
    <property type="protein sequence ID" value="MBE9075983.1"/>
    <property type="molecule type" value="Genomic_DNA"/>
</dbReference>
<gene>
    <name evidence="4" type="ORF">IQ241_01510</name>
</gene>
<evidence type="ECO:0000313" key="4">
    <source>
        <dbReference type="EMBL" id="MBE9075983.1"/>
    </source>
</evidence>
<evidence type="ECO:0000256" key="2">
    <source>
        <dbReference type="RuleBase" id="RU363072"/>
    </source>
</evidence>